<feature type="signal peptide" evidence="3">
    <location>
        <begin position="1"/>
        <end position="26"/>
    </location>
</feature>
<dbReference type="EMBL" id="MU150253">
    <property type="protein sequence ID" value="KAF9464535.1"/>
    <property type="molecule type" value="Genomic_DNA"/>
</dbReference>
<keyword evidence="2" id="KW-1133">Transmembrane helix</keyword>
<feature type="chain" id="PRO_5040380055" evidence="3">
    <location>
        <begin position="27"/>
        <end position="282"/>
    </location>
</feature>
<dbReference type="Proteomes" id="UP000807353">
    <property type="component" value="Unassembled WGS sequence"/>
</dbReference>
<evidence type="ECO:0000256" key="3">
    <source>
        <dbReference type="SAM" id="SignalP"/>
    </source>
</evidence>
<feature type="region of interest" description="Disordered" evidence="1">
    <location>
        <begin position="215"/>
        <end position="238"/>
    </location>
</feature>
<keyword evidence="5" id="KW-1185">Reference proteome</keyword>
<proteinExistence type="predicted"/>
<reference evidence="4" key="1">
    <citation type="submission" date="2020-11" db="EMBL/GenBank/DDBJ databases">
        <authorList>
            <consortium name="DOE Joint Genome Institute"/>
            <person name="Ahrendt S."/>
            <person name="Riley R."/>
            <person name="Andreopoulos W."/>
            <person name="Labutti K."/>
            <person name="Pangilinan J."/>
            <person name="Ruiz-Duenas F.J."/>
            <person name="Barrasa J.M."/>
            <person name="Sanchez-Garcia M."/>
            <person name="Camarero S."/>
            <person name="Miyauchi S."/>
            <person name="Serrano A."/>
            <person name="Linde D."/>
            <person name="Babiker R."/>
            <person name="Drula E."/>
            <person name="Ayuso-Fernandez I."/>
            <person name="Pacheco R."/>
            <person name="Padilla G."/>
            <person name="Ferreira P."/>
            <person name="Barriuso J."/>
            <person name="Kellner H."/>
            <person name="Castanera R."/>
            <person name="Alfaro M."/>
            <person name="Ramirez L."/>
            <person name="Pisabarro A.G."/>
            <person name="Kuo A."/>
            <person name="Tritt A."/>
            <person name="Lipzen A."/>
            <person name="He G."/>
            <person name="Yan M."/>
            <person name="Ng V."/>
            <person name="Cullen D."/>
            <person name="Martin F."/>
            <person name="Rosso M.-N."/>
            <person name="Henrissat B."/>
            <person name="Hibbett D."/>
            <person name="Martinez A.T."/>
            <person name="Grigoriev I.V."/>
        </authorList>
    </citation>
    <scope>NUCLEOTIDE SEQUENCE</scope>
    <source>
        <strain evidence="4">CBS 247.69</strain>
    </source>
</reference>
<evidence type="ECO:0000256" key="2">
    <source>
        <dbReference type="SAM" id="Phobius"/>
    </source>
</evidence>
<dbReference type="AlphaFoldDB" id="A0A9P5Y9A0"/>
<keyword evidence="3" id="KW-0732">Signal</keyword>
<evidence type="ECO:0000313" key="4">
    <source>
        <dbReference type="EMBL" id="KAF9464535.1"/>
    </source>
</evidence>
<organism evidence="4 5">
    <name type="scientific">Collybia nuda</name>
    <dbReference type="NCBI Taxonomy" id="64659"/>
    <lineage>
        <taxon>Eukaryota</taxon>
        <taxon>Fungi</taxon>
        <taxon>Dikarya</taxon>
        <taxon>Basidiomycota</taxon>
        <taxon>Agaricomycotina</taxon>
        <taxon>Agaricomycetes</taxon>
        <taxon>Agaricomycetidae</taxon>
        <taxon>Agaricales</taxon>
        <taxon>Tricholomatineae</taxon>
        <taxon>Clitocybaceae</taxon>
        <taxon>Collybia</taxon>
    </lineage>
</organism>
<comment type="caution">
    <text evidence="4">The sequence shown here is derived from an EMBL/GenBank/DDBJ whole genome shotgun (WGS) entry which is preliminary data.</text>
</comment>
<keyword evidence="2" id="KW-0472">Membrane</keyword>
<keyword evidence="2" id="KW-0812">Transmembrane</keyword>
<feature type="transmembrane region" description="Helical" evidence="2">
    <location>
        <begin position="188"/>
        <end position="208"/>
    </location>
</feature>
<evidence type="ECO:0000313" key="5">
    <source>
        <dbReference type="Proteomes" id="UP000807353"/>
    </source>
</evidence>
<gene>
    <name evidence="4" type="ORF">BDZ94DRAFT_474304</name>
</gene>
<protein>
    <submittedName>
        <fullName evidence="4">Uncharacterized protein</fullName>
    </submittedName>
</protein>
<accession>A0A9P5Y9A0</accession>
<evidence type="ECO:0000256" key="1">
    <source>
        <dbReference type="SAM" id="MobiDB-lite"/>
    </source>
</evidence>
<sequence>MFHRFLCTVHLRILYSLVFFPLGLKALKLNQPTRSPDGTVTYITWIQSAGDPEFILLQLRCGTVVESAPVLSRTSDHAASSIQQIPILGPLIFPCQVDALDTTFSPPKLLASTAPFTVLPISGPPTTAANPTTRVATTPGFPFTSVDTGFNFPTAGVGQSTHNPNPLPSPGSFPTNFEKPHSHKAAKIGGGVGGSVSVTLLGGLCVWWRRRKNRRRAATAPPPAPQISGLTNGVTEGGINYGTPPIPYQYPIQSPPISQVMHDTHRPQEYDGKGTNYCRNTS</sequence>
<name>A0A9P5Y9A0_9AGAR</name>